<evidence type="ECO:0000313" key="3">
    <source>
        <dbReference type="EMBL" id="PYE60215.1"/>
    </source>
</evidence>
<evidence type="ECO:0000256" key="1">
    <source>
        <dbReference type="SAM" id="MobiDB-lite"/>
    </source>
</evidence>
<sequence>MNNIATMEPIKEQNIGIKAEILEEIVRRKEVYKKSPADMISAFNREVETEKEYNGRQLLELLQNADDEKSDEVRIELDTKANLLSIKNRGTGCSAFSSNGIRSLMISNLSTKTSKKFIGNKGLGFRSIINWSESISINSNNLRIEFSNEIVNGVFDELFLPGERNAIRKAQNLPDSIYPIPFLSIPKLTEEINHDWITSIDIRYKVGFLGDIKKQIDELKSEILLFLNSIKTLTVFVDGKCIKAIDKTDLSEKWNVYEHKGELPKELWDKESEEEFFDLKIALQDELCCDIREIFAYFPTKLAVDFPFIIHGTFELNSSRNEINDSEKNRFILRELVKLIIDTAKSLTKGNISYKAIELLSYNNPNNILMELGFYDAIDDAINTLEVFPCVDGTYRKKSEVIFIDALSSFVCSINQEFVFENLLIPLDGTTDLSSLNLNGSVDTEKLRVLSKNINSIEDRASMIYMFYHTFKHDEKLELLIDSSGALISLEDEVYTPSSIDISVPDYISIKFIHRDLFELLIKKFEIDSNEKARELQRALRQITNIQQYQPIPVLQKIVSNANRLIKEDNNKVEEILTSMVRSLYENFNKLNYPQQIPDSKIQLYNKEHTLTDASDLYLSKGYPSGTLNEFLFEGIFRDNVFLCAPSKYRLGEEDPDNLEQFFLWLGVNKNSKFNEVKGRRNLEYEKFVFQCVPRPLGYRVGSFHYKEIDNFELIAQNISLEKLVIWFIQDKDIYNQLDDSANTDKFSFNKDREYYGSYSHNISHKPSFIKYQVKSLGLFRDFFFANEKLSPLVNSISFNFDYEQFNYFGISRSDVESLLLKIGATDKFEKLSLEAVQRIISELPVKSPDGRQTQAIYKLAVRHFEVNKQPLDNQETKLFALKGQTRSYQSADKVFYNGNIKLPRKIAASVPVLNYPRRQNTQNIIEFFGVQNLNELDVEITSTSSLPSLSSSFSSFLEEIAPYILVYRIQDIEKDQSAKAELAKLRRYRVVLCDDVKYQINGESFELENNDYIKQDNDFVIKVRPESTVGDLRHDFDFQETFADIIGLIFDIQDTRVFRDVVKEEASYLEKTIKNDIGEEELIRTRELLGISDELYSFWKTVYSLLGKTYRFESDDNLLESVSAELELQIDVERIDFKELDGLESCSAIKELFAEKGINVADFNRSEFAYYKIDLSKYHVSKLKQAFERALYLFKKMLYQWCIVNSRESQFTHYVSQYESNDNFIILSARQNKQSFEMNYEKYVNNYISDVLGQESIEETQIDFEAVYDKHAELIDIDRVEGDQELMSLMFFSHKWEEVKTRINEKFESENVTKKPHGVEGSVRQTKQIKSASLSKPRNIKNNQSKSKKPFKHSKSLSDNNRINGKRSEEDVYNSLVKQFGKQKVTWVSKTSDGDGYDIKYINELDVTKYVEVKTYSGDRFHLSRNELEFARKNIGNYEIFLVSNEILRIEHIDFDDKERFHLESREYVVSFTIE</sequence>
<dbReference type="SUPFAM" id="SSF55874">
    <property type="entry name" value="ATPase domain of HSP90 chaperone/DNA topoisomerase II/histidine kinase"/>
    <property type="match status" value="1"/>
</dbReference>
<gene>
    <name evidence="3" type="ORF">C8J23_10475</name>
</gene>
<accession>A0ABX5PRK5</accession>
<organism evidence="3 4">
    <name type="scientific">Shewanella chilikensis</name>
    <dbReference type="NCBI Taxonomy" id="558541"/>
    <lineage>
        <taxon>Bacteria</taxon>
        <taxon>Pseudomonadati</taxon>
        <taxon>Pseudomonadota</taxon>
        <taxon>Gammaproteobacteria</taxon>
        <taxon>Alteromonadales</taxon>
        <taxon>Shewanellaceae</taxon>
        <taxon>Shewanella</taxon>
    </lineage>
</organism>
<feature type="compositionally biased region" description="Polar residues" evidence="1">
    <location>
        <begin position="1324"/>
        <end position="1345"/>
    </location>
</feature>
<dbReference type="RefSeq" id="WP_101052575.1">
    <property type="nucleotide sequence ID" value="NZ_BMXX01000001.1"/>
</dbReference>
<dbReference type="InterPro" id="IPR036890">
    <property type="entry name" value="HATPase_C_sf"/>
</dbReference>
<dbReference type="Proteomes" id="UP000247584">
    <property type="component" value="Unassembled WGS sequence"/>
</dbReference>
<dbReference type="PANTHER" id="PTHR32387:SF0">
    <property type="entry name" value="PROTEIN NO VEIN"/>
    <property type="match status" value="1"/>
</dbReference>
<name>A0ABX5PRK5_9GAMM</name>
<feature type="region of interest" description="Disordered" evidence="1">
    <location>
        <begin position="1312"/>
        <end position="1366"/>
    </location>
</feature>
<dbReference type="NCBIfam" id="NF047352">
    <property type="entry name" value="P_loop_sacsin"/>
    <property type="match status" value="1"/>
</dbReference>
<dbReference type="InterPro" id="IPR024975">
    <property type="entry name" value="NOV_C"/>
</dbReference>
<reference evidence="3 4" key="1">
    <citation type="submission" date="2018-06" db="EMBL/GenBank/DDBJ databases">
        <title>Genomic Encyclopedia of Type Strains, Phase III (KMG-III): the genomes of soil and plant-associated and newly described type strains.</title>
        <authorList>
            <person name="Whitman W."/>
        </authorList>
    </citation>
    <scope>NUCLEOTIDE SEQUENCE [LARGE SCALE GENOMIC DNA]</scope>
    <source>
        <strain evidence="3 4">JC5</strain>
    </source>
</reference>
<keyword evidence="4" id="KW-1185">Reference proteome</keyword>
<feature type="compositionally biased region" description="Basic residues" evidence="1">
    <location>
        <begin position="1347"/>
        <end position="1356"/>
    </location>
</feature>
<dbReference type="Pfam" id="PF13020">
    <property type="entry name" value="NOV_C"/>
    <property type="match status" value="1"/>
</dbReference>
<comment type="caution">
    <text evidence="3">The sequence shown here is derived from an EMBL/GenBank/DDBJ whole genome shotgun (WGS) entry which is preliminary data.</text>
</comment>
<proteinExistence type="predicted"/>
<protein>
    <submittedName>
        <fullName evidence="3">Uncharacterized protein DUF3883</fullName>
    </submittedName>
</protein>
<dbReference type="EMBL" id="QJSY01000004">
    <property type="protein sequence ID" value="PYE60215.1"/>
    <property type="molecule type" value="Genomic_DNA"/>
</dbReference>
<evidence type="ECO:0000259" key="2">
    <source>
        <dbReference type="Pfam" id="PF13020"/>
    </source>
</evidence>
<dbReference type="PANTHER" id="PTHR32387">
    <property type="entry name" value="WU:FJ29H11"/>
    <property type="match status" value="1"/>
</dbReference>
<dbReference type="InterPro" id="IPR052957">
    <property type="entry name" value="Auxin_embryo_med"/>
</dbReference>
<evidence type="ECO:0000313" key="4">
    <source>
        <dbReference type="Proteomes" id="UP000247584"/>
    </source>
</evidence>
<feature type="domain" description="Protein NO VEIN C-terminal" evidence="2">
    <location>
        <begin position="1370"/>
        <end position="1446"/>
    </location>
</feature>